<dbReference type="PANTHER" id="PTHR43000">
    <property type="entry name" value="DTDP-D-GLUCOSE 4,6-DEHYDRATASE-RELATED"/>
    <property type="match status" value="1"/>
</dbReference>
<name>A0A0F9KLZ0_9ZZZZ</name>
<accession>A0A0F9KLZ0</accession>
<dbReference type="InterPro" id="IPR036291">
    <property type="entry name" value="NAD(P)-bd_dom_sf"/>
</dbReference>
<reference evidence="3" key="1">
    <citation type="journal article" date="2015" name="Nature">
        <title>Complex archaea that bridge the gap between prokaryotes and eukaryotes.</title>
        <authorList>
            <person name="Spang A."/>
            <person name="Saw J.H."/>
            <person name="Jorgensen S.L."/>
            <person name="Zaremba-Niedzwiedzka K."/>
            <person name="Martijn J."/>
            <person name="Lind A.E."/>
            <person name="van Eijk R."/>
            <person name="Schleper C."/>
            <person name="Guy L."/>
            <person name="Ettema T.J."/>
        </authorList>
    </citation>
    <scope>NUCLEOTIDE SEQUENCE</scope>
</reference>
<evidence type="ECO:0000313" key="3">
    <source>
        <dbReference type="EMBL" id="KKM83164.1"/>
    </source>
</evidence>
<proteinExistence type="inferred from homology"/>
<evidence type="ECO:0000256" key="1">
    <source>
        <dbReference type="ARBA" id="ARBA00007637"/>
    </source>
</evidence>
<dbReference type="PRINTS" id="PR01713">
    <property type="entry name" value="NUCEPIMERASE"/>
</dbReference>
<dbReference type="Gene3D" id="3.40.50.720">
    <property type="entry name" value="NAD(P)-binding Rossmann-like Domain"/>
    <property type="match status" value="1"/>
</dbReference>
<sequence length="320" mass="36149">MFFEDRKIVVTGAAGFIGSNLVDRLLELGAEVIGVDNLFNGRLENLAQASKDPSFTFYKVDIRDFNFLLKICKEIDIVYHMAAFTSVPDSVSMPRSCNDINITGTFNILECGRIYNIKAIIFASSGAVYGDTITLPMKEDMPTNPISPYGVTKLTGEKYLYQYSKNYGMNTIALRYQNVYGPRQDMSPYSGVISKWLGNLQNHKNLLIYGDGEQIRDFVYIKDVINANLKAAESQKVEGEVFNIGSDTKITINELAQSIKELWGLKNIEIEYTKPRIGDIKKGYADITKARSLLNYEPKYDIHSGLMDYINWIKSVKIKN</sequence>
<feature type="domain" description="NAD-dependent epimerase/dehydratase" evidence="2">
    <location>
        <begin position="8"/>
        <end position="245"/>
    </location>
</feature>
<dbReference type="Gene3D" id="3.90.25.10">
    <property type="entry name" value="UDP-galactose 4-epimerase, domain 1"/>
    <property type="match status" value="1"/>
</dbReference>
<dbReference type="SUPFAM" id="SSF51735">
    <property type="entry name" value="NAD(P)-binding Rossmann-fold domains"/>
    <property type="match status" value="1"/>
</dbReference>
<comment type="similarity">
    <text evidence="1">Belongs to the NAD(P)-dependent epimerase/dehydratase family.</text>
</comment>
<dbReference type="InterPro" id="IPR001509">
    <property type="entry name" value="Epimerase_deHydtase"/>
</dbReference>
<protein>
    <recommendedName>
        <fullName evidence="2">NAD-dependent epimerase/dehydratase domain-containing protein</fullName>
    </recommendedName>
</protein>
<comment type="caution">
    <text evidence="3">The sequence shown here is derived from an EMBL/GenBank/DDBJ whole genome shotgun (WGS) entry which is preliminary data.</text>
</comment>
<gene>
    <name evidence="3" type="ORF">LCGC14_1312150</name>
</gene>
<dbReference type="AlphaFoldDB" id="A0A0F9KLZ0"/>
<dbReference type="EMBL" id="LAZR01007755">
    <property type="protein sequence ID" value="KKM83164.1"/>
    <property type="molecule type" value="Genomic_DNA"/>
</dbReference>
<dbReference type="Pfam" id="PF01370">
    <property type="entry name" value="Epimerase"/>
    <property type="match status" value="1"/>
</dbReference>
<organism evidence="3">
    <name type="scientific">marine sediment metagenome</name>
    <dbReference type="NCBI Taxonomy" id="412755"/>
    <lineage>
        <taxon>unclassified sequences</taxon>
        <taxon>metagenomes</taxon>
        <taxon>ecological metagenomes</taxon>
    </lineage>
</organism>
<evidence type="ECO:0000259" key="2">
    <source>
        <dbReference type="Pfam" id="PF01370"/>
    </source>
</evidence>